<evidence type="ECO:0000259" key="2">
    <source>
        <dbReference type="Pfam" id="PF01613"/>
    </source>
</evidence>
<evidence type="ECO:0000313" key="4">
    <source>
        <dbReference type="Proteomes" id="UP001062443"/>
    </source>
</evidence>
<protein>
    <recommendedName>
        <fullName evidence="2">Flavin reductase like domain-containing protein</fullName>
    </recommendedName>
</protein>
<sequence>MEERFSLGSWHIGKNGQPILEDALVSLECTISNIQDVGTHTVVFGEVSYININETKENSLLWIRRNYMSI</sequence>
<dbReference type="SUPFAM" id="SSF50475">
    <property type="entry name" value="FMN-binding split barrel"/>
    <property type="match status" value="1"/>
</dbReference>
<gene>
    <name evidence="3" type="ORF">AA106556_1799</name>
</gene>
<evidence type="ECO:0000313" key="3">
    <source>
        <dbReference type="EMBL" id="GBR48477.1"/>
    </source>
</evidence>
<keyword evidence="4" id="KW-1185">Reference proteome</keyword>
<dbReference type="InterPro" id="IPR050268">
    <property type="entry name" value="NADH-dep_flavin_reductase"/>
</dbReference>
<dbReference type="Pfam" id="PF01613">
    <property type="entry name" value="Flavin_Reduct"/>
    <property type="match status" value="1"/>
</dbReference>
<feature type="domain" description="Flavin reductase like" evidence="2">
    <location>
        <begin position="3"/>
        <end position="69"/>
    </location>
</feature>
<comment type="caution">
    <text evidence="3">The sequence shown here is derived from an EMBL/GenBank/DDBJ whole genome shotgun (WGS) entry which is preliminary data.</text>
</comment>
<dbReference type="PANTHER" id="PTHR30466">
    <property type="entry name" value="FLAVIN REDUCTASE"/>
    <property type="match status" value="1"/>
</dbReference>
<evidence type="ECO:0000256" key="1">
    <source>
        <dbReference type="ARBA" id="ARBA00023002"/>
    </source>
</evidence>
<keyword evidence="1" id="KW-0560">Oxidoreductase</keyword>
<dbReference type="EMBL" id="BAQB01000038">
    <property type="protein sequence ID" value="GBR48477.1"/>
    <property type="molecule type" value="Genomic_DNA"/>
</dbReference>
<dbReference type="PANTHER" id="PTHR30466:SF1">
    <property type="entry name" value="FMN REDUCTASE (NADH) RUTF"/>
    <property type="match status" value="1"/>
</dbReference>
<dbReference type="InterPro" id="IPR012349">
    <property type="entry name" value="Split_barrel_FMN-bd"/>
</dbReference>
<accession>A0ABQ0QKV9</accession>
<dbReference type="Gene3D" id="2.30.110.10">
    <property type="entry name" value="Electron Transport, Fmn-binding Protein, Chain A"/>
    <property type="match status" value="1"/>
</dbReference>
<dbReference type="Proteomes" id="UP001062443">
    <property type="component" value="Unassembled WGS sequence"/>
</dbReference>
<dbReference type="InterPro" id="IPR002563">
    <property type="entry name" value="Flavin_Rdtase-like_dom"/>
</dbReference>
<organism evidence="3 4">
    <name type="scientific">Neokomagataea tanensis NBRC 106556</name>
    <dbReference type="NCBI Taxonomy" id="1223519"/>
    <lineage>
        <taxon>Bacteria</taxon>
        <taxon>Pseudomonadati</taxon>
        <taxon>Pseudomonadota</taxon>
        <taxon>Alphaproteobacteria</taxon>
        <taxon>Acetobacterales</taxon>
        <taxon>Acetobacteraceae</taxon>
        <taxon>Neokomagataea</taxon>
    </lineage>
</organism>
<name>A0ABQ0QKV9_9PROT</name>
<reference evidence="3" key="1">
    <citation type="submission" date="2013-04" db="EMBL/GenBank/DDBJ databases">
        <title>The genome sequencing project of 58 acetic acid bacteria.</title>
        <authorList>
            <person name="Okamoto-Kainuma A."/>
            <person name="Ishikawa M."/>
            <person name="Umino S."/>
            <person name="Koizumi Y."/>
            <person name="Shiwa Y."/>
            <person name="Yoshikawa H."/>
            <person name="Matsutani M."/>
            <person name="Matsushita K."/>
        </authorList>
    </citation>
    <scope>NUCLEOTIDE SEQUENCE</scope>
    <source>
        <strain evidence="3">NBRC 106556</strain>
    </source>
</reference>
<proteinExistence type="predicted"/>